<name>A0AAV4N3G4_CAEEX</name>
<evidence type="ECO:0000313" key="1">
    <source>
        <dbReference type="EMBL" id="GIX78976.1"/>
    </source>
</evidence>
<keyword evidence="2" id="KW-1185">Reference proteome</keyword>
<sequence length="103" mass="11699">MKHNIYRKYSTAISAILPTATFPKSANAKQEQVLFSNAQLSPQFCMNPTEMVSPLYSYCHTSYNNISKSANAKQEQVLFSNAQLSPQFCMNPTEMVALLYSYW</sequence>
<proteinExistence type="predicted"/>
<comment type="caution">
    <text evidence="1">The sequence shown here is derived from an EMBL/GenBank/DDBJ whole genome shotgun (WGS) entry which is preliminary data.</text>
</comment>
<gene>
    <name evidence="1" type="ORF">CEXT_736701</name>
</gene>
<organism evidence="1 2">
    <name type="scientific">Caerostris extrusa</name>
    <name type="common">Bark spider</name>
    <name type="synonym">Caerostris bankana</name>
    <dbReference type="NCBI Taxonomy" id="172846"/>
    <lineage>
        <taxon>Eukaryota</taxon>
        <taxon>Metazoa</taxon>
        <taxon>Ecdysozoa</taxon>
        <taxon>Arthropoda</taxon>
        <taxon>Chelicerata</taxon>
        <taxon>Arachnida</taxon>
        <taxon>Araneae</taxon>
        <taxon>Araneomorphae</taxon>
        <taxon>Entelegynae</taxon>
        <taxon>Araneoidea</taxon>
        <taxon>Araneidae</taxon>
        <taxon>Caerostris</taxon>
    </lineage>
</organism>
<evidence type="ECO:0000313" key="2">
    <source>
        <dbReference type="Proteomes" id="UP001054945"/>
    </source>
</evidence>
<protein>
    <submittedName>
        <fullName evidence="1">Uncharacterized protein</fullName>
    </submittedName>
</protein>
<accession>A0AAV4N3G4</accession>
<reference evidence="1 2" key="1">
    <citation type="submission" date="2021-06" db="EMBL/GenBank/DDBJ databases">
        <title>Caerostris extrusa draft genome.</title>
        <authorList>
            <person name="Kono N."/>
            <person name="Arakawa K."/>
        </authorList>
    </citation>
    <scope>NUCLEOTIDE SEQUENCE [LARGE SCALE GENOMIC DNA]</scope>
</reference>
<dbReference type="EMBL" id="BPLR01002886">
    <property type="protein sequence ID" value="GIX78976.1"/>
    <property type="molecule type" value="Genomic_DNA"/>
</dbReference>
<dbReference type="AlphaFoldDB" id="A0AAV4N3G4"/>
<dbReference type="Proteomes" id="UP001054945">
    <property type="component" value="Unassembled WGS sequence"/>
</dbReference>